<organism evidence="10">
    <name type="scientific">Pseudomonas aeruginosa</name>
    <dbReference type="NCBI Taxonomy" id="287"/>
    <lineage>
        <taxon>Bacteria</taxon>
        <taxon>Pseudomonadati</taxon>
        <taxon>Pseudomonadota</taxon>
        <taxon>Gammaproteobacteria</taxon>
        <taxon>Pseudomonadales</taxon>
        <taxon>Pseudomonadaceae</taxon>
        <taxon>Pseudomonas</taxon>
    </lineage>
</organism>
<evidence type="ECO:0000256" key="6">
    <source>
        <dbReference type="ARBA" id="ARBA00023284"/>
    </source>
</evidence>
<dbReference type="InterPro" id="IPR033954">
    <property type="entry name" value="DiS-bond_Isoase_DsbC/G"/>
</dbReference>
<reference evidence="10" key="1">
    <citation type="submission" date="2015-12" db="EMBL/GenBank/DDBJ databases">
        <title>The first report of fully sequenced SIM-encoding plasmid pHN39-SIM.</title>
        <authorList>
            <person name="Sun F."/>
            <person name="Zhou D."/>
            <person name="Wang Q."/>
            <person name="Feng J."/>
            <person name="Feng W."/>
            <person name="Luo W."/>
            <person name="Zhang D."/>
            <person name="Chen Y."/>
            <person name="Qiu X."/>
            <person name="Yin Z."/>
            <person name="Chen W."/>
            <person name="Xia P."/>
        </authorList>
    </citation>
    <scope>NUCLEOTIDE SEQUENCE</scope>
    <source>
        <strain evidence="10">HN39</strain>
        <plasmid evidence="10">pHN39-SIM</plasmid>
    </source>
</reference>
<accession>A0A3G1DGV5</accession>
<keyword evidence="10" id="KW-0614">Plasmid</keyword>
<feature type="domain" description="Disulphide bond isomerase DsbC/G N-terminal" evidence="8">
    <location>
        <begin position="44"/>
        <end position="118"/>
    </location>
</feature>
<evidence type="ECO:0000256" key="4">
    <source>
        <dbReference type="ARBA" id="ARBA00022764"/>
    </source>
</evidence>
<dbReference type="InterPro" id="IPR036249">
    <property type="entry name" value="Thioredoxin-like_sf"/>
</dbReference>
<dbReference type="InterPro" id="IPR051470">
    <property type="entry name" value="Thiol:disulfide_interchange"/>
</dbReference>
<comment type="subcellular location">
    <subcellularLocation>
        <location evidence="1 7">Periplasm</location>
    </subcellularLocation>
</comment>
<dbReference type="PANTHER" id="PTHR35272:SF3">
    <property type="entry name" value="THIOL:DISULFIDE INTERCHANGE PROTEIN DSBC"/>
    <property type="match status" value="1"/>
</dbReference>
<dbReference type="RefSeq" id="WP_023662256.1">
    <property type="nucleotide sequence ID" value="NZ_KU254577.1"/>
</dbReference>
<geneLocation type="plasmid" evidence="10">
    <name>pHN39-SIM</name>
</geneLocation>
<feature type="chain" id="PRO_5017851679" description="Thiol:disulfide interchange protein" evidence="7">
    <location>
        <begin position="20"/>
        <end position="270"/>
    </location>
</feature>
<evidence type="ECO:0000256" key="1">
    <source>
        <dbReference type="ARBA" id="ARBA00004418"/>
    </source>
</evidence>
<gene>
    <name evidence="10" type="primary">dsbC</name>
</gene>
<evidence type="ECO:0000259" key="8">
    <source>
        <dbReference type="Pfam" id="PF10411"/>
    </source>
</evidence>
<name>A0A3G1DGV5_PSEAI</name>
<evidence type="ECO:0000256" key="3">
    <source>
        <dbReference type="ARBA" id="ARBA00022729"/>
    </source>
</evidence>
<comment type="similarity">
    <text evidence="2 7">Belongs to the thioredoxin family. DsbC subfamily.</text>
</comment>
<keyword evidence="5" id="KW-1015">Disulfide bond</keyword>
<evidence type="ECO:0000256" key="7">
    <source>
        <dbReference type="RuleBase" id="RU364038"/>
    </source>
</evidence>
<proteinExistence type="inferred from homology"/>
<protein>
    <recommendedName>
        <fullName evidence="7">Thiol:disulfide interchange protein</fullName>
    </recommendedName>
</protein>
<evidence type="ECO:0000256" key="2">
    <source>
        <dbReference type="ARBA" id="ARBA00009813"/>
    </source>
</evidence>
<dbReference type="InterPro" id="IPR012336">
    <property type="entry name" value="Thioredoxin-like_fold"/>
</dbReference>
<dbReference type="PANTHER" id="PTHR35272">
    <property type="entry name" value="THIOL:DISULFIDE INTERCHANGE PROTEIN DSBC-RELATED"/>
    <property type="match status" value="1"/>
</dbReference>
<keyword evidence="4 7" id="KW-0574">Periplasm</keyword>
<sequence length="270" mass="28650">MKKLAVAIALASCSLAAFAQAPAPAAEAAQAPAAAAPAAAAPAAVAAPAAAADIEIMTVINTLKSKYPSTNFTNVERAPIDGIYEITMGKNIAYTDSSGRYLMFGSIYDMQTRKDLTAPKRAAAEKIDVSKFPLADAFTRVKGDGSRKLYLFSDPDCPYCKKLETEVLSKLDNVTIYTFMYPLESLHPQARAKAESVWCLPEAGRAAAWEALAQGTQPPAKNCDNPIERNIALAESIGFQGTPAMVSEDGRKMPGLVSAERLEAWLNGGS</sequence>
<dbReference type="GO" id="GO:0042597">
    <property type="term" value="C:periplasmic space"/>
    <property type="evidence" value="ECO:0007669"/>
    <property type="project" value="UniProtKB-SubCell"/>
</dbReference>
<comment type="function">
    <text evidence="7">Required for disulfide bond formation in some periplasmic proteins. Acts by transferring its disulfide bond to other proteins and is reduced in the process.</text>
</comment>
<keyword evidence="6 7" id="KW-0676">Redox-active center</keyword>
<dbReference type="Gene3D" id="3.40.30.10">
    <property type="entry name" value="Glutaredoxin"/>
    <property type="match status" value="1"/>
</dbReference>
<dbReference type="SUPFAM" id="SSF52833">
    <property type="entry name" value="Thioredoxin-like"/>
    <property type="match status" value="1"/>
</dbReference>
<evidence type="ECO:0000313" key="10">
    <source>
        <dbReference type="EMBL" id="AMP35968.1"/>
    </source>
</evidence>
<dbReference type="InterPro" id="IPR018950">
    <property type="entry name" value="DiS-bond_isomerase_DsbC/G_N"/>
</dbReference>
<dbReference type="Pfam" id="PF13098">
    <property type="entry name" value="Thioredoxin_2"/>
    <property type="match status" value="1"/>
</dbReference>
<dbReference type="EMBL" id="KU254577">
    <property type="protein sequence ID" value="AMP35968.1"/>
    <property type="molecule type" value="Genomic_DNA"/>
</dbReference>
<feature type="domain" description="Thioredoxin-like fold" evidence="9">
    <location>
        <begin position="141"/>
        <end position="266"/>
    </location>
</feature>
<feature type="signal peptide" evidence="7">
    <location>
        <begin position="1"/>
        <end position="19"/>
    </location>
</feature>
<evidence type="ECO:0000259" key="9">
    <source>
        <dbReference type="Pfam" id="PF13098"/>
    </source>
</evidence>
<keyword evidence="3 7" id="KW-0732">Signal</keyword>
<dbReference type="SUPFAM" id="SSF54423">
    <property type="entry name" value="DsbC/DsbG N-terminal domain-like"/>
    <property type="match status" value="1"/>
</dbReference>
<dbReference type="InterPro" id="IPR009094">
    <property type="entry name" value="DiS-bond_isomerase_DsbC/G_N_sf"/>
</dbReference>
<evidence type="ECO:0000256" key="5">
    <source>
        <dbReference type="ARBA" id="ARBA00023157"/>
    </source>
</evidence>
<dbReference type="CDD" id="cd03020">
    <property type="entry name" value="DsbA_DsbC_DsbG"/>
    <property type="match status" value="1"/>
</dbReference>
<dbReference type="AlphaFoldDB" id="A0A3G1DGV5"/>
<dbReference type="Pfam" id="PF10411">
    <property type="entry name" value="DsbC_N"/>
    <property type="match status" value="1"/>
</dbReference>
<dbReference type="Gene3D" id="3.10.450.70">
    <property type="entry name" value="Disulphide bond isomerase, DsbC/G, N-terminal"/>
    <property type="match status" value="1"/>
</dbReference>